<sequence>MTFERYKEVLNDLKMALIKDIQDNKLDKFYLTRLAEETEELQEILEEELDLYN</sequence>
<dbReference type="RefSeq" id="WP_006440346.1">
    <property type="nucleotide sequence ID" value="NZ_DS995356.1"/>
</dbReference>
<dbReference type="STRING" id="500633.CLOHIR_01425"/>
<organism evidence="1 2">
    <name type="scientific">Peptacetobacter hiranonis (strain DSM 13275 / JCM 10541 / KCTC 15199 / TO-931)</name>
    <name type="common">Clostridium hiranonis</name>
    <dbReference type="NCBI Taxonomy" id="500633"/>
    <lineage>
        <taxon>Bacteria</taxon>
        <taxon>Bacillati</taxon>
        <taxon>Bacillota</taxon>
        <taxon>Clostridia</taxon>
        <taxon>Peptostreptococcales</taxon>
        <taxon>Peptostreptococcaceae</taxon>
        <taxon>Peptacetobacter</taxon>
    </lineage>
</organism>
<evidence type="ECO:0000313" key="1">
    <source>
        <dbReference type="EMBL" id="EEA84944.1"/>
    </source>
</evidence>
<gene>
    <name evidence="1" type="ORF">CLOHIR_01425</name>
</gene>
<comment type="caution">
    <text evidence="1">The sequence shown here is derived from an EMBL/GenBank/DDBJ whole genome shotgun (WGS) entry which is preliminary data.</text>
</comment>
<protein>
    <submittedName>
        <fullName evidence="1">Uncharacterized protein</fullName>
    </submittedName>
</protein>
<dbReference type="EMBL" id="ABWP01000059">
    <property type="protein sequence ID" value="EEA84944.1"/>
    <property type="molecule type" value="Genomic_DNA"/>
</dbReference>
<evidence type="ECO:0000313" key="2">
    <source>
        <dbReference type="Proteomes" id="UP000003178"/>
    </source>
</evidence>
<dbReference type="Proteomes" id="UP000003178">
    <property type="component" value="Unassembled WGS sequence"/>
</dbReference>
<proteinExistence type="predicted"/>
<reference evidence="1 2" key="1">
    <citation type="submission" date="2008-09" db="EMBL/GenBank/DDBJ databases">
        <authorList>
            <person name="Fulton L."/>
            <person name="Clifton S."/>
            <person name="Fulton B."/>
            <person name="Xu J."/>
            <person name="Minx P."/>
            <person name="Pepin K.H."/>
            <person name="Johnson M."/>
            <person name="Thiruvilangam P."/>
            <person name="Bhonagiri V."/>
            <person name="Nash W.E."/>
            <person name="Mardis E.R."/>
            <person name="Wilson R.K."/>
        </authorList>
    </citation>
    <scope>NUCLEOTIDE SEQUENCE [LARGE SCALE GENOMIC DNA]</scope>
    <source>
        <strain evidence="1 2">DSM 13275</strain>
    </source>
</reference>
<name>B6FZX1_PEPHT</name>
<accession>B6FZX1</accession>
<dbReference type="HOGENOM" id="CLU_3060161_0_0_9"/>
<reference evidence="1 2" key="2">
    <citation type="submission" date="2008-10" db="EMBL/GenBank/DDBJ databases">
        <title>Draft genome sequence of Clostridium hiranonis (DSM 13275).</title>
        <authorList>
            <person name="Sudarsanam P."/>
            <person name="Ley R."/>
            <person name="Guruge J."/>
            <person name="Turnbaugh P.J."/>
            <person name="Mahowald M."/>
            <person name="Liep D."/>
            <person name="Gordon J."/>
        </authorList>
    </citation>
    <scope>NUCLEOTIDE SEQUENCE [LARGE SCALE GENOMIC DNA]</scope>
    <source>
        <strain evidence="1 2">DSM 13275</strain>
    </source>
</reference>
<dbReference type="AlphaFoldDB" id="B6FZX1"/>
<keyword evidence="2" id="KW-1185">Reference proteome</keyword>